<comment type="caution">
    <text evidence="1">The sequence shown here is derived from an EMBL/GenBank/DDBJ whole genome shotgun (WGS) entry which is preliminary data.</text>
</comment>
<dbReference type="RefSeq" id="WP_207861412.1">
    <property type="nucleotide sequence ID" value="NZ_JAFREP010000024.1"/>
</dbReference>
<name>A0A8J7U4F8_9BACT</name>
<gene>
    <name evidence="1" type="ORF">J3U88_23350</name>
</gene>
<evidence type="ECO:0000313" key="2">
    <source>
        <dbReference type="Proteomes" id="UP000664417"/>
    </source>
</evidence>
<keyword evidence="2" id="KW-1185">Reference proteome</keyword>
<accession>A0A8J7U4F8</accession>
<proteinExistence type="predicted"/>
<organism evidence="1 2">
    <name type="scientific">Acanthopleuribacter pedis</name>
    <dbReference type="NCBI Taxonomy" id="442870"/>
    <lineage>
        <taxon>Bacteria</taxon>
        <taxon>Pseudomonadati</taxon>
        <taxon>Acidobacteriota</taxon>
        <taxon>Holophagae</taxon>
        <taxon>Acanthopleuribacterales</taxon>
        <taxon>Acanthopleuribacteraceae</taxon>
        <taxon>Acanthopleuribacter</taxon>
    </lineage>
</organism>
<protein>
    <submittedName>
        <fullName evidence="1">Uncharacterized protein</fullName>
    </submittedName>
</protein>
<dbReference type="Proteomes" id="UP000664417">
    <property type="component" value="Unassembled WGS sequence"/>
</dbReference>
<dbReference type="AlphaFoldDB" id="A0A8J7U4F8"/>
<sequence>MSLFFRLQGDGAPLPELEGLEWVTRRRFAEPLVHWATTDLGRASHRDQEGRHALLDHLAAGVALSLGAFWQPAGGAAQQLTPFYPIQSITETHHPEGLCFQLLGTVLQASGGDTPSPHRPRYRVHAKQTYAGLLRAFTHVAELPADLENNLPANIELAGDLVQDGESDAAFLRRLIAPERRGPGVPGLVLTGTCSSTAVLPYTLLPGDVAACRAFFQGRSLPAAEPETLERRHFPAHRPPTAVHYLDRIGLPEYVVTREHPEFDADRWQTWFDLNLPRFHEDAFVVALEDRLTPADGGTHLRRRSHIHLLSGAADFTQPTAHQSWCRLGTVTENDGREPWLGVRLAGFEARAHGDQLRARLLCPTSGEDGRGGLHLVPAVGTTVAVFHSGRLDEAPVVLGNVREEAAGHAAPSLSLTQATTLSLAEVTAEQLGAVAVKSALDLTGESTISVKGENLSLEGRGGLSLKGAQAEAELSGSDFKVGGP</sequence>
<evidence type="ECO:0000313" key="1">
    <source>
        <dbReference type="EMBL" id="MBO1321438.1"/>
    </source>
</evidence>
<dbReference type="EMBL" id="JAFREP010000024">
    <property type="protein sequence ID" value="MBO1321438.1"/>
    <property type="molecule type" value="Genomic_DNA"/>
</dbReference>
<reference evidence="1" key="1">
    <citation type="submission" date="2021-03" db="EMBL/GenBank/DDBJ databases">
        <authorList>
            <person name="Wang G."/>
        </authorList>
    </citation>
    <scope>NUCLEOTIDE SEQUENCE</scope>
    <source>
        <strain evidence="1">KCTC 12899</strain>
    </source>
</reference>